<feature type="domain" description="ShKT" evidence="3">
    <location>
        <begin position="299"/>
        <end position="334"/>
    </location>
</feature>
<dbReference type="InterPro" id="IPR003582">
    <property type="entry name" value="ShKT_dom"/>
</dbReference>
<comment type="caution">
    <text evidence="1">Lacks conserved residue(s) required for the propagation of feature annotation.</text>
</comment>
<dbReference type="AlphaFoldDB" id="A0AAN8JV21"/>
<dbReference type="SMART" id="SM00254">
    <property type="entry name" value="ShKT"/>
    <property type="match status" value="8"/>
</dbReference>
<dbReference type="PANTHER" id="PTHR21724">
    <property type="entry name" value="SHKT DOMAIN-CONTAINING PROTEIN"/>
    <property type="match status" value="1"/>
</dbReference>
<dbReference type="PROSITE" id="PS51670">
    <property type="entry name" value="SHKT"/>
    <property type="match status" value="4"/>
</dbReference>
<reference evidence="4 5" key="1">
    <citation type="submission" date="2024-01" db="EMBL/GenBank/DDBJ databases">
        <title>The genome of the rayed Mediterranean limpet Patella caerulea (Linnaeus, 1758).</title>
        <authorList>
            <person name="Anh-Thu Weber A."/>
            <person name="Halstead-Nussloch G."/>
        </authorList>
    </citation>
    <scope>NUCLEOTIDE SEQUENCE [LARGE SCALE GENOMIC DNA]</scope>
    <source>
        <strain evidence="4">AATW-2023a</strain>
        <tissue evidence="4">Whole specimen</tissue>
    </source>
</reference>
<comment type="caution">
    <text evidence="4">The sequence shown here is derived from an EMBL/GenBank/DDBJ whole genome shotgun (WGS) entry which is preliminary data.</text>
</comment>
<dbReference type="EMBL" id="JAZGQO010000006">
    <property type="protein sequence ID" value="KAK6186002.1"/>
    <property type="molecule type" value="Genomic_DNA"/>
</dbReference>
<evidence type="ECO:0000256" key="1">
    <source>
        <dbReference type="PROSITE-ProRule" id="PRU01005"/>
    </source>
</evidence>
<dbReference type="PANTHER" id="PTHR21724:SF109">
    <property type="entry name" value="SHKT DOMAIN-CONTAINING PROTEIN"/>
    <property type="match status" value="1"/>
</dbReference>
<gene>
    <name evidence="4" type="ORF">SNE40_008121</name>
</gene>
<organism evidence="4 5">
    <name type="scientific">Patella caerulea</name>
    <name type="common">Rayed Mediterranean limpet</name>
    <dbReference type="NCBI Taxonomy" id="87958"/>
    <lineage>
        <taxon>Eukaryota</taxon>
        <taxon>Metazoa</taxon>
        <taxon>Spiralia</taxon>
        <taxon>Lophotrochozoa</taxon>
        <taxon>Mollusca</taxon>
        <taxon>Gastropoda</taxon>
        <taxon>Patellogastropoda</taxon>
        <taxon>Patelloidea</taxon>
        <taxon>Patellidae</taxon>
        <taxon>Patella</taxon>
    </lineage>
</organism>
<sequence>MFIISYICMITVVSGFILTQDKTSGVLYPTPMKPSKPYDQNCTDTRDDCIEYGQLVCSDTLEVWARVNCARSCKFCEGPPMTPPQCTDKERNCETYSKTVCTDPQFMYWARDKCRRFCRFCPPDVLQQLDALTSTLPPIDCFDAEGCVYYKENACSGDNSHWVQHNCRKMCGLCTDGHTTDVSTCHDKISNCKQHEPSLCVNVLYRPWVYEYCRKTCGICTSVITTVSGLILGLKKDAGVYPTPKEPAIPYDQNCSDTKDDCIEYGVSMCSEKFGTWARANCARSCKFCEGPPISPPQCVDKATNCETYSKTVCTDPQFMYWARDKCRRFCRFCPPDVLQQLGALTSVVPPLECFDAEQCVFYTQSACSGDNSRWVQQNCRKFCGLCTDDRTTQVSACHDKISNCKQYEPAVCIDVLYRSWVDENCRKTCGICNTVETTTPDIHIPTPMSNKIPVLPSPKTPTV</sequence>
<dbReference type="Proteomes" id="UP001347796">
    <property type="component" value="Unassembled WGS sequence"/>
</dbReference>
<proteinExistence type="predicted"/>
<evidence type="ECO:0000256" key="2">
    <source>
        <dbReference type="SAM" id="SignalP"/>
    </source>
</evidence>
<keyword evidence="2" id="KW-0732">Signal</keyword>
<keyword evidence="5" id="KW-1185">Reference proteome</keyword>
<evidence type="ECO:0000313" key="4">
    <source>
        <dbReference type="EMBL" id="KAK6186002.1"/>
    </source>
</evidence>
<accession>A0AAN8JV21</accession>
<evidence type="ECO:0000313" key="5">
    <source>
        <dbReference type="Proteomes" id="UP001347796"/>
    </source>
</evidence>
<protein>
    <recommendedName>
        <fullName evidence="3">ShKT domain-containing protein</fullName>
    </recommendedName>
</protein>
<feature type="chain" id="PRO_5043026743" description="ShKT domain-containing protein" evidence="2">
    <location>
        <begin position="16"/>
        <end position="464"/>
    </location>
</feature>
<feature type="domain" description="ShKT" evidence="3">
    <location>
        <begin position="185"/>
        <end position="220"/>
    </location>
</feature>
<dbReference type="Pfam" id="PF01549">
    <property type="entry name" value="ShK"/>
    <property type="match status" value="8"/>
</dbReference>
<name>A0AAN8JV21_PATCE</name>
<feature type="signal peptide" evidence="2">
    <location>
        <begin position="1"/>
        <end position="15"/>
    </location>
</feature>
<dbReference type="Gene3D" id="1.10.10.1940">
    <property type="match status" value="3"/>
</dbReference>
<feature type="domain" description="ShKT" evidence="3">
    <location>
        <begin position="398"/>
        <end position="433"/>
    </location>
</feature>
<evidence type="ECO:0000259" key="3">
    <source>
        <dbReference type="PROSITE" id="PS51670"/>
    </source>
</evidence>
<feature type="domain" description="ShKT" evidence="3">
    <location>
        <begin position="86"/>
        <end position="121"/>
    </location>
</feature>